<evidence type="ECO:0000256" key="2">
    <source>
        <dbReference type="ARBA" id="ARBA00022679"/>
    </source>
</evidence>
<keyword evidence="2" id="KW-0808">Transferase</keyword>
<keyword evidence="6" id="KW-0119">Carbohydrate metabolism</keyword>
<comment type="caution">
    <text evidence="9">The sequence shown here is derived from an EMBL/GenBank/DDBJ whole genome shotgun (WGS) entry which is preliminary data.</text>
</comment>
<dbReference type="InterPro" id="IPR010737">
    <property type="entry name" value="4-carb_acid_sugar_kinase_N"/>
</dbReference>
<dbReference type="Gene3D" id="3.40.50.10840">
    <property type="entry name" value="Putative sugar-binding, N-terminal domain"/>
    <property type="match status" value="1"/>
</dbReference>
<sequence length="406" mass="44634">MHPFVIVADDFTGANDTGVQLCRSGIPVDVVLDVNQIKDDETSLSIDCESRVVSAEEAYHRVYEAIACVNLRGGCRFLYKKVDSTLRGHLQEEIRAAVDVYKPELIIFAPAYPAQGRTVEQGRLCVHGTPLLDTEIARDPRNPLQEDRIQKILTECLNQPVHHYALSEVSMESFDWTGTAYSFDTKEQVQLETIAMAAMKTGKKILWIGSAGLAQGILTVSYRRKPTLTVIGSISSKTMKQLQYCRENGVSVVALDMKTIYETHQVDRAVRDVVTYLKEGQDVVLTGASCRQDYEAFAAYGREHGISTDVLAEFTKQTLSGMVPVILKEAAVNGLFLTGGDTAIAVIHQLEASGSHIERELVPGFVLGRLLGGSRAGLPIVTKAGAFGTEEDIYNCIKELDDLPHR</sequence>
<feature type="domain" description="Four-carbon acid sugar kinase nucleotide binding" evidence="8">
    <location>
        <begin position="228"/>
        <end position="391"/>
    </location>
</feature>
<evidence type="ECO:0000259" key="8">
    <source>
        <dbReference type="Pfam" id="PF17042"/>
    </source>
</evidence>
<organism evidence="9 10">
    <name type="scientific">Megasphaera massiliensis</name>
    <dbReference type="NCBI Taxonomy" id="1232428"/>
    <lineage>
        <taxon>Bacteria</taxon>
        <taxon>Bacillati</taxon>
        <taxon>Bacillota</taxon>
        <taxon>Negativicutes</taxon>
        <taxon>Veillonellales</taxon>
        <taxon>Veillonellaceae</taxon>
        <taxon>Megasphaera</taxon>
    </lineage>
</organism>
<dbReference type="SUPFAM" id="SSF142764">
    <property type="entry name" value="YgbK-like"/>
    <property type="match status" value="1"/>
</dbReference>
<feature type="domain" description="Four-carbon acid sugar kinase N-terminal" evidence="7">
    <location>
        <begin position="5"/>
        <end position="216"/>
    </location>
</feature>
<keyword evidence="5" id="KW-0067">ATP-binding</keyword>
<dbReference type="Pfam" id="PF17042">
    <property type="entry name" value="NBD_C"/>
    <property type="match status" value="1"/>
</dbReference>
<protein>
    <submittedName>
        <fullName evidence="9">Four-carbon acid sugar kinase family protein</fullName>
    </submittedName>
</protein>
<accession>A0ABT1SQG1</accession>
<gene>
    <name evidence="9" type="ORF">NE675_03475</name>
</gene>
<evidence type="ECO:0000259" key="7">
    <source>
        <dbReference type="Pfam" id="PF07005"/>
    </source>
</evidence>
<name>A0ABT1SQG1_9FIRM</name>
<proteinExistence type="inferred from homology"/>
<dbReference type="InterPro" id="IPR031475">
    <property type="entry name" value="NBD_C"/>
</dbReference>
<reference evidence="9 10" key="1">
    <citation type="submission" date="2022-06" db="EMBL/GenBank/DDBJ databases">
        <title>Isolation of gut microbiota from human fecal samples.</title>
        <authorList>
            <person name="Pamer E.G."/>
            <person name="Barat B."/>
            <person name="Waligurski E."/>
            <person name="Medina S."/>
            <person name="Paddock L."/>
            <person name="Mostad J."/>
        </authorList>
    </citation>
    <scope>NUCLEOTIDE SEQUENCE [LARGE SCALE GENOMIC DNA]</scope>
    <source>
        <strain evidence="9 10">DFI.1.1</strain>
    </source>
</reference>
<dbReference type="GO" id="GO:0016301">
    <property type="term" value="F:kinase activity"/>
    <property type="evidence" value="ECO:0007669"/>
    <property type="project" value="UniProtKB-KW"/>
</dbReference>
<dbReference type="RefSeq" id="WP_062411214.1">
    <property type="nucleotide sequence ID" value="NZ_JAJCIO010000009.1"/>
</dbReference>
<evidence type="ECO:0000313" key="9">
    <source>
        <dbReference type="EMBL" id="MCQ5342101.1"/>
    </source>
</evidence>
<comment type="similarity">
    <text evidence="1">Belongs to the four-carbon acid sugar kinase family.</text>
</comment>
<dbReference type="Pfam" id="PF07005">
    <property type="entry name" value="SBD_N"/>
    <property type="match status" value="1"/>
</dbReference>
<keyword evidence="4 9" id="KW-0418">Kinase</keyword>
<dbReference type="Gene3D" id="3.40.980.20">
    <property type="entry name" value="Four-carbon acid sugar kinase, nucleotide binding domain"/>
    <property type="match status" value="1"/>
</dbReference>
<keyword evidence="3" id="KW-0547">Nucleotide-binding</keyword>
<evidence type="ECO:0000256" key="3">
    <source>
        <dbReference type="ARBA" id="ARBA00022741"/>
    </source>
</evidence>
<evidence type="ECO:0000256" key="4">
    <source>
        <dbReference type="ARBA" id="ARBA00022777"/>
    </source>
</evidence>
<dbReference type="InterPro" id="IPR042213">
    <property type="entry name" value="NBD_C_sf"/>
</dbReference>
<evidence type="ECO:0000256" key="6">
    <source>
        <dbReference type="ARBA" id="ARBA00023277"/>
    </source>
</evidence>
<keyword evidence="10" id="KW-1185">Reference proteome</keyword>
<dbReference type="Proteomes" id="UP001206692">
    <property type="component" value="Unassembled WGS sequence"/>
</dbReference>
<evidence type="ECO:0000313" key="10">
    <source>
        <dbReference type="Proteomes" id="UP001206692"/>
    </source>
</evidence>
<dbReference type="InterPro" id="IPR037051">
    <property type="entry name" value="4-carb_acid_sugar_kinase_N_sf"/>
</dbReference>
<evidence type="ECO:0000256" key="1">
    <source>
        <dbReference type="ARBA" id="ARBA00005715"/>
    </source>
</evidence>
<dbReference type="EMBL" id="JANGEW010000004">
    <property type="protein sequence ID" value="MCQ5342101.1"/>
    <property type="molecule type" value="Genomic_DNA"/>
</dbReference>
<evidence type="ECO:0000256" key="5">
    <source>
        <dbReference type="ARBA" id="ARBA00022840"/>
    </source>
</evidence>